<gene>
    <name evidence="3" type="ORF">K490DRAFT_15051</name>
</gene>
<comment type="caution">
    <text evidence="3">The sequence shown here is derived from an EMBL/GenBank/DDBJ whole genome shotgun (WGS) entry which is preliminary data.</text>
</comment>
<dbReference type="InterPro" id="IPR057965">
    <property type="entry name" value="STEEP1_dom"/>
</dbReference>
<dbReference type="EMBL" id="ML978711">
    <property type="protein sequence ID" value="KAF2091991.1"/>
    <property type="molecule type" value="Genomic_DNA"/>
</dbReference>
<reference evidence="3" key="1">
    <citation type="journal article" date="2020" name="Stud. Mycol.">
        <title>101 Dothideomycetes genomes: a test case for predicting lifestyles and emergence of pathogens.</title>
        <authorList>
            <person name="Haridas S."/>
            <person name="Albert R."/>
            <person name="Binder M."/>
            <person name="Bloem J."/>
            <person name="Labutti K."/>
            <person name="Salamov A."/>
            <person name="Andreopoulos B."/>
            <person name="Baker S."/>
            <person name="Barry K."/>
            <person name="Bills G."/>
            <person name="Bluhm B."/>
            <person name="Cannon C."/>
            <person name="Castanera R."/>
            <person name="Culley D."/>
            <person name="Daum C."/>
            <person name="Ezra D."/>
            <person name="Gonzalez J."/>
            <person name="Henrissat B."/>
            <person name="Kuo A."/>
            <person name="Liang C."/>
            <person name="Lipzen A."/>
            <person name="Lutzoni F."/>
            <person name="Magnuson J."/>
            <person name="Mondo S."/>
            <person name="Nolan M."/>
            <person name="Ohm R."/>
            <person name="Pangilinan J."/>
            <person name="Park H.-J."/>
            <person name="Ramirez L."/>
            <person name="Alfaro M."/>
            <person name="Sun H."/>
            <person name="Tritt A."/>
            <person name="Yoshinaga Y."/>
            <person name="Zwiers L.-H."/>
            <person name="Turgeon B."/>
            <person name="Goodwin S."/>
            <person name="Spatafora J."/>
            <person name="Crous P."/>
            <person name="Grigoriev I."/>
        </authorList>
    </citation>
    <scope>NUCLEOTIDE SEQUENCE</scope>
    <source>
        <strain evidence="3">CBS 121410</strain>
    </source>
</reference>
<dbReference type="InterPro" id="IPR029704">
    <property type="entry name" value="STEEP-like"/>
</dbReference>
<sequence length="139" mass="15202">ASPELHTYHCLCTHLLLATTTQLPALPRRGTGSALDKAFILPLPPTPIPDGDDDAAGNYALLVGTAPERKAEIVRREDGYEKRYVQRCGRCRLVVGYQLDWSQYADAKGEDGTVRSGKREDVVYLLPGGLLDTDEMMAG</sequence>
<evidence type="ECO:0000256" key="1">
    <source>
        <dbReference type="ARBA" id="ARBA00024205"/>
    </source>
</evidence>
<proteinExistence type="inferred from homology"/>
<feature type="non-terminal residue" evidence="3">
    <location>
        <position position="1"/>
    </location>
</feature>
<evidence type="ECO:0000313" key="4">
    <source>
        <dbReference type="Proteomes" id="UP000799776"/>
    </source>
</evidence>
<dbReference type="GO" id="GO:0006888">
    <property type="term" value="P:endoplasmic reticulum to Golgi vesicle-mediated transport"/>
    <property type="evidence" value="ECO:0007669"/>
    <property type="project" value="TreeGrafter"/>
</dbReference>
<protein>
    <recommendedName>
        <fullName evidence="2">STEEP1 domain-containing protein</fullName>
    </recommendedName>
</protein>
<feature type="domain" description="STEEP1" evidence="2">
    <location>
        <begin position="3"/>
        <end position="137"/>
    </location>
</feature>
<dbReference type="GO" id="GO:0090158">
    <property type="term" value="P:endoplasmic reticulum membrane organization"/>
    <property type="evidence" value="ECO:0007669"/>
    <property type="project" value="TreeGrafter"/>
</dbReference>
<evidence type="ECO:0000313" key="3">
    <source>
        <dbReference type="EMBL" id="KAF2091991.1"/>
    </source>
</evidence>
<dbReference type="GO" id="GO:0005737">
    <property type="term" value="C:cytoplasm"/>
    <property type="evidence" value="ECO:0007669"/>
    <property type="project" value="GOC"/>
</dbReference>
<organism evidence="3 4">
    <name type="scientific">Saccharata proteae CBS 121410</name>
    <dbReference type="NCBI Taxonomy" id="1314787"/>
    <lineage>
        <taxon>Eukaryota</taxon>
        <taxon>Fungi</taxon>
        <taxon>Dikarya</taxon>
        <taxon>Ascomycota</taxon>
        <taxon>Pezizomycotina</taxon>
        <taxon>Dothideomycetes</taxon>
        <taxon>Dothideomycetes incertae sedis</taxon>
        <taxon>Botryosphaeriales</taxon>
        <taxon>Saccharataceae</taxon>
        <taxon>Saccharata</taxon>
    </lineage>
</organism>
<dbReference type="Proteomes" id="UP000799776">
    <property type="component" value="Unassembled WGS sequence"/>
</dbReference>
<feature type="non-terminal residue" evidence="3">
    <location>
        <position position="139"/>
    </location>
</feature>
<name>A0A9P4LYV4_9PEZI</name>
<keyword evidence="4" id="KW-1185">Reference proteome</keyword>
<evidence type="ECO:0000259" key="2">
    <source>
        <dbReference type="Pfam" id="PF25809"/>
    </source>
</evidence>
<dbReference type="Pfam" id="PF25809">
    <property type="entry name" value="STEEP1"/>
    <property type="match status" value="1"/>
</dbReference>
<dbReference type="AlphaFoldDB" id="A0A9P4LYV4"/>
<dbReference type="PANTHER" id="PTHR46355:SF1">
    <property type="entry name" value="STING ER EXIT PROTEIN"/>
    <property type="match status" value="1"/>
</dbReference>
<dbReference type="OrthoDB" id="418131at2759"/>
<comment type="similarity">
    <text evidence="1">Belongs to the STEEP1 family.</text>
</comment>
<dbReference type="PANTHER" id="PTHR46355">
    <property type="entry name" value="UPF0428 PROTEIN CXORF56"/>
    <property type="match status" value="1"/>
</dbReference>
<accession>A0A9P4LYV4</accession>